<dbReference type="InterPro" id="IPR019734">
    <property type="entry name" value="TPR_rpt"/>
</dbReference>
<proteinExistence type="predicted"/>
<dbReference type="PANTHER" id="PTHR31859">
    <property type="entry name" value="TETRATRICOPEPTIDE REPEAT PROTEIN 39 FAMILY MEMBER"/>
    <property type="match status" value="1"/>
</dbReference>
<protein>
    <submittedName>
        <fullName evidence="1">Uncharacterized protein</fullName>
    </submittedName>
</protein>
<dbReference type="VEuPathDB" id="TriTrypDB:BSAL_30095"/>
<dbReference type="Pfam" id="PF10300">
    <property type="entry name" value="Iml2-TPR_39"/>
    <property type="match status" value="1"/>
</dbReference>
<dbReference type="Proteomes" id="UP000051952">
    <property type="component" value="Unassembled WGS sequence"/>
</dbReference>
<dbReference type="SUPFAM" id="SSF48452">
    <property type="entry name" value="TPR-like"/>
    <property type="match status" value="1"/>
</dbReference>
<dbReference type="InterPro" id="IPR011990">
    <property type="entry name" value="TPR-like_helical_dom_sf"/>
</dbReference>
<gene>
    <name evidence="1" type="ORF">BSAL_30095</name>
</gene>
<dbReference type="OMA" id="YNIAMKQ"/>
<dbReference type="PANTHER" id="PTHR31859:SF19">
    <property type="entry name" value="TETRATRICOPEPTIDE REPEAT DOMAIN 39B"/>
    <property type="match status" value="1"/>
</dbReference>
<evidence type="ECO:0000313" key="2">
    <source>
        <dbReference type="Proteomes" id="UP000051952"/>
    </source>
</evidence>
<sequence length="583" mass="65450">MSSEGSPTSKFHKGAEEAVHMAWNGNYDGAELILNAKKEVNPRWALEFALVHTVKGFLKQSNEQRESLLDLFKHADGLATAAKYGQPLISDSSDDEDVAIAESAEQDVADDLSEKDRKKIAKIKAEAAKKQREKDKKDFKKSLKEGNDNRDISWKLECDIVYADALLARSVIQLMMNSYLRGGINLRTTWGCYHALMQEVEKDTNGIIPREVVNNIKFGCGTFYTYLALVPAGLMKLLNAIGFISDKELGEQYLTEVFQSNTIRSPLAALVLCTYYLFLPTGLGNVHETLAKAKVVLEAMNARYPDNTHFHGYTNFFHRKRGETKEALEAIEHATANAEKGGLIPLLLQYLHADTLFMDLQFAKAKEKYELVLSTLEKTKETFAYTGQVVLSLAACYMMLGDEAQANAHLKKVGTMYNPKSKNDANSPKYAARVLKHQHLLPMIGVYILYINRDLAHMSKETSNRLLGELERMTAGRDLSAPEASCMYNLFKGVIQKCLGNKDAAVAEWEKVLALEKKLPTDSMVLPYVYYEMGELEYRRGNLQKSKEHFEKGQALKGDGHETLANRYSIAMKQLRRAIADGK</sequence>
<dbReference type="EMBL" id="CYKH01001888">
    <property type="protein sequence ID" value="CUG91075.1"/>
    <property type="molecule type" value="Genomic_DNA"/>
</dbReference>
<dbReference type="SMART" id="SM00028">
    <property type="entry name" value="TPR"/>
    <property type="match status" value="2"/>
</dbReference>
<dbReference type="AlphaFoldDB" id="A0A0S4JLL5"/>
<dbReference type="Gene3D" id="1.25.40.10">
    <property type="entry name" value="Tetratricopeptide repeat domain"/>
    <property type="match status" value="2"/>
</dbReference>
<dbReference type="OrthoDB" id="2154985at2759"/>
<keyword evidence="2" id="KW-1185">Reference proteome</keyword>
<reference evidence="2" key="1">
    <citation type="submission" date="2015-09" db="EMBL/GenBank/DDBJ databases">
        <authorList>
            <consortium name="Pathogen Informatics"/>
        </authorList>
    </citation>
    <scope>NUCLEOTIDE SEQUENCE [LARGE SCALE GENOMIC DNA]</scope>
    <source>
        <strain evidence="2">Lake Konstanz</strain>
    </source>
</reference>
<evidence type="ECO:0000313" key="1">
    <source>
        <dbReference type="EMBL" id="CUG91075.1"/>
    </source>
</evidence>
<organism evidence="1 2">
    <name type="scientific">Bodo saltans</name>
    <name type="common">Flagellated protozoan</name>
    <dbReference type="NCBI Taxonomy" id="75058"/>
    <lineage>
        <taxon>Eukaryota</taxon>
        <taxon>Discoba</taxon>
        <taxon>Euglenozoa</taxon>
        <taxon>Kinetoplastea</taxon>
        <taxon>Metakinetoplastina</taxon>
        <taxon>Eubodonida</taxon>
        <taxon>Bodonidae</taxon>
        <taxon>Bodo</taxon>
    </lineage>
</organism>
<dbReference type="InterPro" id="IPR019412">
    <property type="entry name" value="IML2/TPR_39"/>
</dbReference>
<name>A0A0S4JLL5_BODSA</name>
<accession>A0A0S4JLL5</accession>